<dbReference type="VEuPathDB" id="AmoebaDB:NfTy_054450"/>
<dbReference type="VEuPathDB" id="AmoebaDB:FDP41_001657"/>
<feature type="region of interest" description="Disordered" evidence="4">
    <location>
        <begin position="1"/>
        <end position="22"/>
    </location>
</feature>
<keyword evidence="7" id="KW-1185">Reference proteome</keyword>
<feature type="compositionally biased region" description="Polar residues" evidence="4">
    <location>
        <begin position="183"/>
        <end position="207"/>
    </location>
</feature>
<reference evidence="6 7" key="1">
    <citation type="journal article" date="2019" name="Sci. Rep.">
        <title>Nanopore sequencing improves the draft genome of the human pathogenic amoeba Naegleria fowleri.</title>
        <authorList>
            <person name="Liechti N."/>
            <person name="Schurch N."/>
            <person name="Bruggmann R."/>
            <person name="Wittwer M."/>
        </authorList>
    </citation>
    <scope>NUCLEOTIDE SEQUENCE [LARGE SCALE GENOMIC DNA]</scope>
    <source>
        <strain evidence="6 7">ATCC 30894</strain>
    </source>
</reference>
<dbReference type="Pfam" id="PF02182">
    <property type="entry name" value="SAD_SRA"/>
    <property type="match status" value="1"/>
</dbReference>
<feature type="compositionally biased region" description="Low complexity" evidence="4">
    <location>
        <begin position="540"/>
        <end position="557"/>
    </location>
</feature>
<feature type="compositionally biased region" description="Polar residues" evidence="4">
    <location>
        <begin position="436"/>
        <end position="447"/>
    </location>
</feature>
<dbReference type="GO" id="GO:0005634">
    <property type="term" value="C:nucleus"/>
    <property type="evidence" value="ECO:0007669"/>
    <property type="project" value="UniProtKB-SubCell"/>
</dbReference>
<feature type="domain" description="YDG" evidence="5">
    <location>
        <begin position="253"/>
        <end position="405"/>
    </location>
</feature>
<keyword evidence="3" id="KW-0175">Coiled coil</keyword>
<dbReference type="VEuPathDB" id="AmoebaDB:NF0036690"/>
<feature type="compositionally biased region" description="Polar residues" evidence="4">
    <location>
        <begin position="71"/>
        <end position="81"/>
    </location>
</feature>
<feature type="region of interest" description="Disordered" evidence="4">
    <location>
        <begin position="436"/>
        <end position="462"/>
    </location>
</feature>
<gene>
    <name evidence="6" type="ORF">FDP41_001657</name>
</gene>
<comment type="caution">
    <text evidence="6">The sequence shown here is derived from an EMBL/GenBank/DDBJ whole genome shotgun (WGS) entry which is preliminary data.</text>
</comment>
<evidence type="ECO:0000256" key="3">
    <source>
        <dbReference type="SAM" id="Coils"/>
    </source>
</evidence>
<evidence type="ECO:0000313" key="6">
    <source>
        <dbReference type="EMBL" id="KAF0979314.1"/>
    </source>
</evidence>
<dbReference type="InterPro" id="IPR036987">
    <property type="entry name" value="SRA-YDG_sf"/>
</dbReference>
<feature type="region of interest" description="Disordered" evidence="4">
    <location>
        <begin position="474"/>
        <end position="521"/>
    </location>
</feature>
<dbReference type="GeneID" id="68108875"/>
<dbReference type="SMART" id="SM00466">
    <property type="entry name" value="SRA"/>
    <property type="match status" value="1"/>
</dbReference>
<organism evidence="6 7">
    <name type="scientific">Naegleria fowleri</name>
    <name type="common">Brain eating amoeba</name>
    <dbReference type="NCBI Taxonomy" id="5763"/>
    <lineage>
        <taxon>Eukaryota</taxon>
        <taxon>Discoba</taxon>
        <taxon>Heterolobosea</taxon>
        <taxon>Tetramitia</taxon>
        <taxon>Eutetramitia</taxon>
        <taxon>Vahlkampfiidae</taxon>
        <taxon>Naegleria</taxon>
    </lineage>
</organism>
<evidence type="ECO:0000256" key="2">
    <source>
        <dbReference type="PROSITE-ProRule" id="PRU00358"/>
    </source>
</evidence>
<feature type="coiled-coil region" evidence="3">
    <location>
        <begin position="597"/>
        <end position="624"/>
    </location>
</feature>
<dbReference type="Proteomes" id="UP000444721">
    <property type="component" value="Unassembled WGS sequence"/>
</dbReference>
<feature type="region of interest" description="Disordered" evidence="4">
    <location>
        <begin position="660"/>
        <end position="712"/>
    </location>
</feature>
<proteinExistence type="predicted"/>
<feature type="compositionally biased region" description="Low complexity" evidence="4">
    <location>
        <begin position="696"/>
        <end position="712"/>
    </location>
</feature>
<feature type="compositionally biased region" description="Low complexity" evidence="4">
    <location>
        <begin position="476"/>
        <end position="512"/>
    </location>
</feature>
<dbReference type="PROSITE" id="PS51015">
    <property type="entry name" value="YDG"/>
    <property type="match status" value="1"/>
</dbReference>
<keyword evidence="1 2" id="KW-0539">Nucleus</keyword>
<evidence type="ECO:0000313" key="7">
    <source>
        <dbReference type="Proteomes" id="UP000444721"/>
    </source>
</evidence>
<dbReference type="EMBL" id="VFQX01000027">
    <property type="protein sequence ID" value="KAF0979314.1"/>
    <property type="molecule type" value="Genomic_DNA"/>
</dbReference>
<dbReference type="AlphaFoldDB" id="A0A6A5BYB4"/>
<feature type="compositionally biased region" description="Acidic residues" evidence="4">
    <location>
        <begin position="663"/>
        <end position="677"/>
    </location>
</feature>
<protein>
    <recommendedName>
        <fullName evidence="5">YDG domain-containing protein</fullName>
    </recommendedName>
</protein>
<dbReference type="InterPro" id="IPR015947">
    <property type="entry name" value="PUA-like_sf"/>
</dbReference>
<sequence>MTPSQDNNTPNNTTSSSKINSNSGYIDYDDMFFDAGRAANYSEQYTASSHQRLKTGVSSDSSGDVSKKLLDNNSNISLNTPLPPLNSSSTFNKAAQSVLSSPQSLAKTPSDTLKSSNFNISFIDQDHSKQQQESTKQQPLGGNSLTPISSSSQIKETSSHGSSHHSSATISSSSSNNPALLPTLQSIINSSPPTPSQKSLPTLTSPGVTGVHYKDRKRTISLQYLAEISNFSRKDVQDAMICKIDNETGEIYGNIPDIVVGMKFESRMDLLDCKLHTDLQSAVCTNVNYSKPAPSLIIYDSQEEHEDRGTVVLYSINFQPNDLQSSSPPSVRGTAAEALAQNSTYKIPVRVIRGRYESSIDREAPPKNLHCPLHGYRYDGLYFVGEYFFEPSISSYIFKLIRIYGQPELPHTSVTAESPSSSLSFLPPQFTSISTPQQFNIPSTNNALRPLSNSSSSSTEKSVFGIPPLVTQKMLSSSSSQQQQTYSKQSSQNYHDLPYIPNLPSNIPSPNSQNTTYNQHVLPSIPSIPSIVSRPQFNYNNEPSVPTPTNSNTSTFNSINAITRSSSQNQFYNISNRVENIGTERMNLTHNTIRQMISNLRTQNSKFNERIQQYSSNITDLNTKVEDVQRCLPTGGTSSRQLTSRNKTFTWKVGVDRSKYYVYDDDEDEGEDEQGEEEPTKTEQQEHKRKKRKKQQSVSASSSSTSVDQNNK</sequence>
<dbReference type="InterPro" id="IPR003105">
    <property type="entry name" value="SRA_YDG"/>
</dbReference>
<accession>A0A6A5BYB4</accession>
<feature type="compositionally biased region" description="Low complexity" evidence="4">
    <location>
        <begin position="149"/>
        <end position="175"/>
    </location>
</feature>
<dbReference type="Gene3D" id="2.30.280.10">
    <property type="entry name" value="SRA-YDG"/>
    <property type="match status" value="1"/>
</dbReference>
<feature type="region of interest" description="Disordered" evidence="4">
    <location>
        <begin position="533"/>
        <end position="557"/>
    </location>
</feature>
<comment type="subcellular location">
    <subcellularLocation>
        <location evidence="2">Nucleus</location>
    </subcellularLocation>
</comment>
<evidence type="ECO:0000256" key="1">
    <source>
        <dbReference type="ARBA" id="ARBA00023242"/>
    </source>
</evidence>
<dbReference type="RefSeq" id="XP_044564027.1">
    <property type="nucleotide sequence ID" value="XM_044704765.1"/>
</dbReference>
<evidence type="ECO:0000259" key="5">
    <source>
        <dbReference type="PROSITE" id="PS51015"/>
    </source>
</evidence>
<dbReference type="OrthoDB" id="5792673at2759"/>
<evidence type="ECO:0000256" key="4">
    <source>
        <dbReference type="SAM" id="MobiDB-lite"/>
    </source>
</evidence>
<name>A0A6A5BYB4_NAEFO</name>
<dbReference type="SUPFAM" id="SSF88697">
    <property type="entry name" value="PUA domain-like"/>
    <property type="match status" value="1"/>
</dbReference>
<feature type="compositionally biased region" description="Polar residues" evidence="4">
    <location>
        <begin position="131"/>
        <end position="148"/>
    </location>
</feature>
<feature type="region of interest" description="Disordered" evidence="4">
    <location>
        <begin position="44"/>
        <end position="81"/>
    </location>
</feature>
<feature type="region of interest" description="Disordered" evidence="4">
    <location>
        <begin position="126"/>
        <end position="210"/>
    </location>
</feature>